<proteinExistence type="predicted"/>
<gene>
    <name evidence="1" type="ORF">GCM10009416_09280</name>
</gene>
<dbReference type="Proteomes" id="UP001501588">
    <property type="component" value="Unassembled WGS sequence"/>
</dbReference>
<dbReference type="EMBL" id="BAAAFZ010000008">
    <property type="protein sequence ID" value="GAA0572761.1"/>
    <property type="molecule type" value="Genomic_DNA"/>
</dbReference>
<sequence length="72" mass="7680">MDRNDSLTGRMLAGLDADPDAGALRRRGGEAATEAEWRAMRGAWVAAVLRALWRAAPVGPARLARLPAGGRR</sequence>
<name>A0ABP3PQC9_9PROT</name>
<comment type="caution">
    <text evidence="1">The sequence shown here is derived from an EMBL/GenBank/DDBJ whole genome shotgun (WGS) entry which is preliminary data.</text>
</comment>
<evidence type="ECO:0000313" key="2">
    <source>
        <dbReference type="Proteomes" id="UP001501588"/>
    </source>
</evidence>
<evidence type="ECO:0000313" key="1">
    <source>
        <dbReference type="EMBL" id="GAA0572761.1"/>
    </source>
</evidence>
<reference evidence="2" key="1">
    <citation type="journal article" date="2019" name="Int. J. Syst. Evol. Microbiol.">
        <title>The Global Catalogue of Microorganisms (GCM) 10K type strain sequencing project: providing services to taxonomists for standard genome sequencing and annotation.</title>
        <authorList>
            <consortium name="The Broad Institute Genomics Platform"/>
            <consortium name="The Broad Institute Genome Sequencing Center for Infectious Disease"/>
            <person name="Wu L."/>
            <person name="Ma J."/>
        </authorList>
    </citation>
    <scope>NUCLEOTIDE SEQUENCE [LARGE SCALE GENOMIC DNA]</scope>
    <source>
        <strain evidence="2">JCM 9933</strain>
    </source>
</reference>
<keyword evidence="2" id="KW-1185">Reference proteome</keyword>
<organism evidence="1 2">
    <name type="scientific">Craurococcus roseus</name>
    <dbReference type="NCBI Taxonomy" id="77585"/>
    <lineage>
        <taxon>Bacteria</taxon>
        <taxon>Pseudomonadati</taxon>
        <taxon>Pseudomonadota</taxon>
        <taxon>Alphaproteobacteria</taxon>
        <taxon>Acetobacterales</taxon>
        <taxon>Acetobacteraceae</taxon>
        <taxon>Craurococcus</taxon>
    </lineage>
</organism>
<protein>
    <submittedName>
        <fullName evidence="1">Uncharacterized protein</fullName>
    </submittedName>
</protein>
<dbReference type="RefSeq" id="WP_343893989.1">
    <property type="nucleotide sequence ID" value="NZ_BAAAFZ010000008.1"/>
</dbReference>
<accession>A0ABP3PQC9</accession>